<dbReference type="Proteomes" id="UP000007431">
    <property type="component" value="Unassembled WGS sequence"/>
</dbReference>
<reference evidence="2 3" key="1">
    <citation type="journal article" date="2010" name="Nat. Biotechnol.">
        <title>Genome sequence of the model mushroom Schizophyllum commune.</title>
        <authorList>
            <person name="Ohm R.A."/>
            <person name="de Jong J.F."/>
            <person name="Lugones L.G."/>
            <person name="Aerts A."/>
            <person name="Kothe E."/>
            <person name="Stajich J.E."/>
            <person name="de Vries R.P."/>
            <person name="Record E."/>
            <person name="Levasseur A."/>
            <person name="Baker S.E."/>
            <person name="Bartholomew K.A."/>
            <person name="Coutinho P.M."/>
            <person name="Erdmann S."/>
            <person name="Fowler T.J."/>
            <person name="Gathman A.C."/>
            <person name="Lombard V."/>
            <person name="Henrissat B."/>
            <person name="Knabe N."/>
            <person name="Kuees U."/>
            <person name="Lilly W.W."/>
            <person name="Lindquist E."/>
            <person name="Lucas S."/>
            <person name="Magnuson J.K."/>
            <person name="Piumi F."/>
            <person name="Raudaskoski M."/>
            <person name="Salamov A."/>
            <person name="Schmutz J."/>
            <person name="Schwarze F.W.M.R."/>
            <person name="vanKuyk P.A."/>
            <person name="Horton J.S."/>
            <person name="Grigoriev I.V."/>
            <person name="Woesten H.A.B."/>
        </authorList>
    </citation>
    <scope>NUCLEOTIDE SEQUENCE [LARGE SCALE GENOMIC DNA]</scope>
    <source>
        <strain evidence="3">H4-8 / FGSC 9210</strain>
    </source>
</reference>
<dbReference type="InParanoid" id="D8Q467"/>
<dbReference type="GeneID" id="9596163"/>
<gene>
    <name evidence="2" type="ORF">SCHCODRAFT_257094</name>
</gene>
<dbReference type="OrthoDB" id="2447803at2759"/>
<keyword evidence="3" id="KW-1185">Reference proteome</keyword>
<proteinExistence type="predicted"/>
<dbReference type="RefSeq" id="XP_003031650.1">
    <property type="nucleotide sequence ID" value="XM_003031604.1"/>
</dbReference>
<evidence type="ECO:0000313" key="3">
    <source>
        <dbReference type="Proteomes" id="UP000007431"/>
    </source>
</evidence>
<evidence type="ECO:0000259" key="1">
    <source>
        <dbReference type="PROSITE" id="PS50181"/>
    </source>
</evidence>
<protein>
    <submittedName>
        <fullName evidence="2">Expressed protein</fullName>
    </submittedName>
</protein>
<evidence type="ECO:0000313" key="2">
    <source>
        <dbReference type="EMBL" id="EFI96747.1"/>
    </source>
</evidence>
<organism evidence="3">
    <name type="scientific">Schizophyllum commune (strain H4-8 / FGSC 9210)</name>
    <name type="common">Split gill fungus</name>
    <dbReference type="NCBI Taxonomy" id="578458"/>
    <lineage>
        <taxon>Eukaryota</taxon>
        <taxon>Fungi</taxon>
        <taxon>Dikarya</taxon>
        <taxon>Basidiomycota</taxon>
        <taxon>Agaricomycotina</taxon>
        <taxon>Agaricomycetes</taxon>
        <taxon>Agaricomycetidae</taxon>
        <taxon>Agaricales</taxon>
        <taxon>Schizophyllaceae</taxon>
        <taxon>Schizophyllum</taxon>
    </lineage>
</organism>
<dbReference type="HOGENOM" id="CLU_482464_0_0_1"/>
<dbReference type="InterPro" id="IPR001810">
    <property type="entry name" value="F-box_dom"/>
</dbReference>
<dbReference type="AlphaFoldDB" id="D8Q467"/>
<dbReference type="VEuPathDB" id="FungiDB:SCHCODRAFT_02542960"/>
<dbReference type="EMBL" id="GL377306">
    <property type="protein sequence ID" value="EFI96747.1"/>
    <property type="molecule type" value="Genomic_DNA"/>
</dbReference>
<accession>D8Q467</accession>
<dbReference type="PROSITE" id="PS50181">
    <property type="entry name" value="FBOX"/>
    <property type="match status" value="1"/>
</dbReference>
<name>D8Q467_SCHCM</name>
<feature type="domain" description="F-box" evidence="1">
    <location>
        <begin position="28"/>
        <end position="73"/>
    </location>
</feature>
<sequence length="590" mass="66829">MALSDTRSLRDSASTMPDKQAGLAYAQRPALYTLPRETLDEIASHLGKPDLISLALVDRHYNPIAQRKIWHTLSSLVPIMLLLPEERLCLEEIKVPDHYSVERKIWLLHLLDIDDSDWDSYPRLRLLASYVRKLYLHPLLEDKRDRDSRLPTFFRQGKVYIDWTTHALMADSLARCRDDFTLFHNLQTLEVYSGVDGGFPAKLLLPFTGPRLSTFIPRCLIADMDADPLWNNINITEFRFADPRSAGKAGDASALTIPLLAAMRPQFASLRTLDLRLHHSTGLRTLLKECTDSLVQLTLTLGDCSETVGSFNLLGLRRITLRGQSAAFAVALLGSPHLQQVDLQTSFMKGESDLEDIVAAIARTCQPSVLRSARIVGKTVGKLEPDDRLHSPDESPIAKEWFLSLRHINSLLAFTELITLEVRASYKIMLDNSDYALLAQHLPHIRVFKVETYDMYSFGNWERERILPPQLATLNALIRFAYHCPDLERLSLNIHDVRDIPSLEDWDCLLDTPSQVSELAVGFGGLEVPVSEVARFLHLLFPALKHLKSAQARLATTWQHVDKLLMEARGRVDKPRPLNIFHVMNGQYDG</sequence>
<dbReference type="KEGG" id="scm:SCHCO_02542960"/>